<feature type="region of interest" description="Disordered" evidence="12">
    <location>
        <begin position="33"/>
        <end position="53"/>
    </location>
</feature>
<evidence type="ECO:0000313" key="16">
    <source>
        <dbReference type="EMBL" id="OAK65563.1"/>
    </source>
</evidence>
<dbReference type="InterPro" id="IPR012910">
    <property type="entry name" value="Plug_dom"/>
</dbReference>
<dbReference type="SUPFAM" id="SSF56935">
    <property type="entry name" value="Porins"/>
    <property type="match status" value="1"/>
</dbReference>
<feature type="domain" description="TonB-dependent receptor plug" evidence="15">
    <location>
        <begin position="84"/>
        <end position="182"/>
    </location>
</feature>
<dbReference type="InterPro" id="IPR039426">
    <property type="entry name" value="TonB-dep_rcpt-like"/>
</dbReference>
<feature type="domain" description="TonB-dependent receptor-like beta-barrel" evidence="14">
    <location>
        <begin position="258"/>
        <end position="731"/>
    </location>
</feature>
<comment type="caution">
    <text evidence="16">The sequence shown here is derived from an EMBL/GenBank/DDBJ whole genome shotgun (WGS) entry which is preliminary data.</text>
</comment>
<sequence>MNRLSSSTRRRTPVALALVGLVSSLPAAFAQQAPQPAAPSSTASSPAPGTSVPTTLREVQVQGAQDRTGFGANPATISRLPADLRDAPQSVTVINQAVMQSQAATSLASALRNVPGLTIGGAEGGQIGTNINLNGFSARTDLYLDGARDRAQYYRDTFALESVEVLMGPSSMLFGRGSTGGIINQVTKKPSLTPAGEVSVSASTTGLVRSTVDVNRPLSDTSAFRIAAMGQQGDASTREQTKLKDFGLDASLKFGINTPTQVTLSALVQHNRDQPDYGVPPLNGHPAKVDRDQAYGFSDDRTISDIQAFGALVQHKITADTSIRNQTQYNDVTTDARETAPQSIGTLSSKNVFTPFSTGTTAVPAAAFSSLPLSTLWVRQQSHDRTIHDKSLFNLTELSTRFNTGSVKHSLLVGLELGHDTYENQAYYRNGTCNGVALNPAGGTSGYAACSPLLAPYQGNTPGTAPSLRGNLANASATTVAGYVNDTIELSPQWKLVAGVRQDHYRASISNSIPTATTLASESQTVDFTSVRAGAIWQPTPEQSYYVSYSTSFNPSLEQLVATTGATQPLPPEKNKAYELGGKWDLNDGNLSLTAAAFQITQTNARAQNNDGTYSATGTIRVNGARAGVAGRVTDKLQLFGAYTHLDATIVDGIAPGTLGKVPANTPKDAASLWATYAITPEWEVGGGTTYSAKRYANNTDLVEVGGYVRLDAMLAYHQPKYDIRLNLFNLANRHYYDALIPSDGGRAVPGSGRAATLTFTYRL</sequence>
<evidence type="ECO:0000256" key="6">
    <source>
        <dbReference type="ARBA" id="ARBA00023077"/>
    </source>
</evidence>
<evidence type="ECO:0000256" key="5">
    <source>
        <dbReference type="ARBA" id="ARBA00022692"/>
    </source>
</evidence>
<dbReference type="NCBIfam" id="TIGR01783">
    <property type="entry name" value="TonB-siderophor"/>
    <property type="match status" value="1"/>
</dbReference>
<dbReference type="InterPro" id="IPR037066">
    <property type="entry name" value="Plug_dom_sf"/>
</dbReference>
<reference evidence="16 17" key="1">
    <citation type="submission" date="2016-03" db="EMBL/GenBank/DDBJ databases">
        <title>Genome sequence of Variovorax paradoxus KB5.</title>
        <authorList>
            <person name="Jeong H."/>
            <person name="Hong C.E."/>
            <person name="Jo S.H."/>
            <person name="Park J.M."/>
        </authorList>
    </citation>
    <scope>NUCLEOTIDE SEQUENCE [LARGE SCALE GENOMIC DNA]</scope>
    <source>
        <strain evidence="16 17">KB5</strain>
    </source>
</reference>
<evidence type="ECO:0000259" key="15">
    <source>
        <dbReference type="Pfam" id="PF07715"/>
    </source>
</evidence>
<dbReference type="CDD" id="cd01347">
    <property type="entry name" value="ligand_gated_channel"/>
    <property type="match status" value="1"/>
</dbReference>
<keyword evidence="5 10" id="KW-0812">Transmembrane</keyword>
<dbReference type="PANTHER" id="PTHR32552">
    <property type="entry name" value="FERRICHROME IRON RECEPTOR-RELATED"/>
    <property type="match status" value="1"/>
</dbReference>
<dbReference type="Gene3D" id="2.170.130.10">
    <property type="entry name" value="TonB-dependent receptor, plug domain"/>
    <property type="match status" value="1"/>
</dbReference>
<comment type="subcellular location">
    <subcellularLocation>
        <location evidence="1 10">Cell outer membrane</location>
        <topology evidence="1 10">Multi-pass membrane protein</topology>
    </subcellularLocation>
</comment>
<evidence type="ECO:0000256" key="11">
    <source>
        <dbReference type="RuleBase" id="RU003357"/>
    </source>
</evidence>
<dbReference type="PROSITE" id="PS52016">
    <property type="entry name" value="TONB_DEPENDENT_REC_3"/>
    <property type="match status" value="1"/>
</dbReference>
<evidence type="ECO:0000256" key="2">
    <source>
        <dbReference type="ARBA" id="ARBA00009810"/>
    </source>
</evidence>
<evidence type="ECO:0000256" key="1">
    <source>
        <dbReference type="ARBA" id="ARBA00004571"/>
    </source>
</evidence>
<evidence type="ECO:0000256" key="4">
    <source>
        <dbReference type="ARBA" id="ARBA00022452"/>
    </source>
</evidence>
<comment type="similarity">
    <text evidence="2 10 11">Belongs to the TonB-dependent receptor family.</text>
</comment>
<keyword evidence="13" id="KW-0732">Signal</keyword>
<protein>
    <submittedName>
        <fullName evidence="16">TonB-dependent receptor</fullName>
    </submittedName>
</protein>
<keyword evidence="4 10" id="KW-1134">Transmembrane beta strand</keyword>
<dbReference type="EMBL" id="LVHG01000032">
    <property type="protein sequence ID" value="OAK65563.1"/>
    <property type="molecule type" value="Genomic_DNA"/>
</dbReference>
<evidence type="ECO:0000256" key="3">
    <source>
        <dbReference type="ARBA" id="ARBA00022448"/>
    </source>
</evidence>
<dbReference type="GO" id="GO:0038023">
    <property type="term" value="F:signaling receptor activity"/>
    <property type="evidence" value="ECO:0007669"/>
    <property type="project" value="InterPro"/>
</dbReference>
<dbReference type="GO" id="GO:0009279">
    <property type="term" value="C:cell outer membrane"/>
    <property type="evidence" value="ECO:0007669"/>
    <property type="project" value="UniProtKB-SubCell"/>
</dbReference>
<dbReference type="Proteomes" id="UP000077852">
    <property type="component" value="Unassembled WGS sequence"/>
</dbReference>
<dbReference type="Gene3D" id="2.40.170.20">
    <property type="entry name" value="TonB-dependent receptor, beta-barrel domain"/>
    <property type="match status" value="1"/>
</dbReference>
<dbReference type="GO" id="GO:0015891">
    <property type="term" value="P:siderophore transport"/>
    <property type="evidence" value="ECO:0007669"/>
    <property type="project" value="InterPro"/>
</dbReference>
<dbReference type="PANTHER" id="PTHR32552:SF83">
    <property type="entry name" value="BLR3904 PROTEIN"/>
    <property type="match status" value="1"/>
</dbReference>
<evidence type="ECO:0000256" key="13">
    <source>
        <dbReference type="SAM" id="SignalP"/>
    </source>
</evidence>
<dbReference type="RefSeq" id="WP_081267019.1">
    <property type="nucleotide sequence ID" value="NZ_LVHG01000032.1"/>
</dbReference>
<gene>
    <name evidence="16" type="ORF">A3K87_10815</name>
</gene>
<evidence type="ECO:0000256" key="10">
    <source>
        <dbReference type="PROSITE-ProRule" id="PRU01360"/>
    </source>
</evidence>
<proteinExistence type="inferred from homology"/>
<name>A0AA91IBV1_VARPD</name>
<evidence type="ECO:0000256" key="7">
    <source>
        <dbReference type="ARBA" id="ARBA00023136"/>
    </source>
</evidence>
<dbReference type="GO" id="GO:0015344">
    <property type="term" value="F:siderophore uptake transmembrane transporter activity"/>
    <property type="evidence" value="ECO:0007669"/>
    <property type="project" value="TreeGrafter"/>
</dbReference>
<evidence type="ECO:0000313" key="17">
    <source>
        <dbReference type="Proteomes" id="UP000077852"/>
    </source>
</evidence>
<dbReference type="Pfam" id="PF00593">
    <property type="entry name" value="TonB_dep_Rec_b-barrel"/>
    <property type="match status" value="1"/>
</dbReference>
<evidence type="ECO:0000259" key="14">
    <source>
        <dbReference type="Pfam" id="PF00593"/>
    </source>
</evidence>
<keyword evidence="8 16" id="KW-0675">Receptor</keyword>
<keyword evidence="3 10" id="KW-0813">Transport</keyword>
<dbReference type="InterPro" id="IPR000531">
    <property type="entry name" value="Beta-barrel_TonB"/>
</dbReference>
<dbReference type="AlphaFoldDB" id="A0AA91IBV1"/>
<feature type="signal peptide" evidence="13">
    <location>
        <begin position="1"/>
        <end position="30"/>
    </location>
</feature>
<evidence type="ECO:0000256" key="12">
    <source>
        <dbReference type="SAM" id="MobiDB-lite"/>
    </source>
</evidence>
<keyword evidence="9 10" id="KW-0998">Cell outer membrane</keyword>
<keyword evidence="6 11" id="KW-0798">TonB box</keyword>
<accession>A0AA91IBV1</accession>
<dbReference type="Pfam" id="PF07715">
    <property type="entry name" value="Plug"/>
    <property type="match status" value="1"/>
</dbReference>
<dbReference type="InterPro" id="IPR010105">
    <property type="entry name" value="TonB_sidphr_rcpt"/>
</dbReference>
<dbReference type="InterPro" id="IPR036942">
    <property type="entry name" value="Beta-barrel_TonB_sf"/>
</dbReference>
<feature type="chain" id="PRO_5041639621" evidence="13">
    <location>
        <begin position="31"/>
        <end position="764"/>
    </location>
</feature>
<organism evidence="16 17">
    <name type="scientific">Variovorax paradoxus</name>
    <dbReference type="NCBI Taxonomy" id="34073"/>
    <lineage>
        <taxon>Bacteria</taxon>
        <taxon>Pseudomonadati</taxon>
        <taxon>Pseudomonadota</taxon>
        <taxon>Betaproteobacteria</taxon>
        <taxon>Burkholderiales</taxon>
        <taxon>Comamonadaceae</taxon>
        <taxon>Variovorax</taxon>
    </lineage>
</organism>
<evidence type="ECO:0000256" key="8">
    <source>
        <dbReference type="ARBA" id="ARBA00023170"/>
    </source>
</evidence>
<evidence type="ECO:0000256" key="9">
    <source>
        <dbReference type="ARBA" id="ARBA00023237"/>
    </source>
</evidence>
<keyword evidence="7 10" id="KW-0472">Membrane</keyword>